<dbReference type="Proteomes" id="UP000636793">
    <property type="component" value="Unassembled WGS sequence"/>
</dbReference>
<reference evidence="1" key="2">
    <citation type="submission" date="2020-09" db="EMBL/GenBank/DDBJ databases">
        <authorList>
            <person name="Sun Q."/>
            <person name="Zhou Y."/>
        </authorList>
    </citation>
    <scope>NUCLEOTIDE SEQUENCE</scope>
    <source>
        <strain evidence="1">CGMCC 1.15085</strain>
    </source>
</reference>
<dbReference type="AlphaFoldDB" id="A0A916T8Z2"/>
<sequence length="68" mass="7105">MADVARDVVGVGQRLPHGLLEVEMACPGSGHPQAESYGGWQIGHGAIKGMTQAFRQPLTGRSYAAPTS</sequence>
<comment type="caution">
    <text evidence="1">The sequence shown here is derived from an EMBL/GenBank/DDBJ whole genome shotgun (WGS) entry which is preliminary data.</text>
</comment>
<keyword evidence="2" id="KW-1185">Reference proteome</keyword>
<accession>A0A916T8Z2</accession>
<reference evidence="1" key="1">
    <citation type="journal article" date="2014" name="Int. J. Syst. Evol. Microbiol.">
        <title>Complete genome sequence of Corynebacterium casei LMG S-19264T (=DSM 44701T), isolated from a smear-ripened cheese.</title>
        <authorList>
            <consortium name="US DOE Joint Genome Institute (JGI-PGF)"/>
            <person name="Walter F."/>
            <person name="Albersmeier A."/>
            <person name="Kalinowski J."/>
            <person name="Ruckert C."/>
        </authorList>
    </citation>
    <scope>NUCLEOTIDE SEQUENCE</scope>
    <source>
        <strain evidence="1">CGMCC 1.15085</strain>
    </source>
</reference>
<proteinExistence type="predicted"/>
<dbReference type="EMBL" id="BMHI01000004">
    <property type="protein sequence ID" value="GGB34382.1"/>
    <property type="molecule type" value="Genomic_DNA"/>
</dbReference>
<organism evidence="1 2">
    <name type="scientific">Flexivirga endophytica</name>
    <dbReference type="NCBI Taxonomy" id="1849103"/>
    <lineage>
        <taxon>Bacteria</taxon>
        <taxon>Bacillati</taxon>
        <taxon>Actinomycetota</taxon>
        <taxon>Actinomycetes</taxon>
        <taxon>Micrococcales</taxon>
        <taxon>Dermacoccaceae</taxon>
        <taxon>Flexivirga</taxon>
    </lineage>
</organism>
<evidence type="ECO:0000313" key="2">
    <source>
        <dbReference type="Proteomes" id="UP000636793"/>
    </source>
</evidence>
<protein>
    <submittedName>
        <fullName evidence="1">Uncharacterized protein</fullName>
    </submittedName>
</protein>
<evidence type="ECO:0000313" key="1">
    <source>
        <dbReference type="EMBL" id="GGB34382.1"/>
    </source>
</evidence>
<name>A0A916T8Z2_9MICO</name>
<gene>
    <name evidence="1" type="ORF">GCM10011492_26300</name>
</gene>